<dbReference type="Pfam" id="PF01025">
    <property type="entry name" value="GrpE"/>
    <property type="match status" value="1"/>
</dbReference>
<dbReference type="GO" id="GO:0042803">
    <property type="term" value="F:protein homodimerization activity"/>
    <property type="evidence" value="ECO:0007669"/>
    <property type="project" value="InterPro"/>
</dbReference>
<dbReference type="InterPro" id="IPR000740">
    <property type="entry name" value="GrpE"/>
</dbReference>
<accession>A0A5N0UN98</accession>
<dbReference type="InterPro" id="IPR009012">
    <property type="entry name" value="GrpE_head"/>
</dbReference>
<reference evidence="2" key="1">
    <citation type="submission" date="2019-09" db="EMBL/GenBank/DDBJ databases">
        <authorList>
            <person name="Teo W.F.A."/>
            <person name="Duangmal K."/>
        </authorList>
    </citation>
    <scope>NUCLEOTIDE SEQUENCE [LARGE SCALE GENOMIC DNA]</scope>
    <source>
        <strain evidence="2">K81G1</strain>
    </source>
</reference>
<proteinExistence type="predicted"/>
<sequence length="123" mass="12883">MAKIIEEADGTAAADGASNADVNSVLERALADRQTLIQLCLYALDRARSGGVVERIEQGLAGIGVTAVRPDGQRFDPSLHEAGGAVATDDPALDGVVAETEVVGFADHERLLRAPVVTVYTKR</sequence>
<dbReference type="SUPFAM" id="SSF51064">
    <property type="entry name" value="Head domain of nucleotide exchange factor GrpE"/>
    <property type="match status" value="1"/>
</dbReference>
<organism evidence="2 3">
    <name type="scientific">Amycolatopsis acidicola</name>
    <dbReference type="NCBI Taxonomy" id="2596893"/>
    <lineage>
        <taxon>Bacteria</taxon>
        <taxon>Bacillati</taxon>
        <taxon>Actinomycetota</taxon>
        <taxon>Actinomycetes</taxon>
        <taxon>Pseudonocardiales</taxon>
        <taxon>Pseudonocardiaceae</taxon>
        <taxon>Amycolatopsis</taxon>
    </lineage>
</organism>
<evidence type="ECO:0000256" key="1">
    <source>
        <dbReference type="ARBA" id="ARBA00023186"/>
    </source>
</evidence>
<keyword evidence="1" id="KW-0143">Chaperone</keyword>
<dbReference type="GO" id="GO:0051087">
    <property type="term" value="F:protein-folding chaperone binding"/>
    <property type="evidence" value="ECO:0007669"/>
    <property type="project" value="InterPro"/>
</dbReference>
<dbReference type="OrthoDB" id="3701169at2"/>
<name>A0A5N0UN98_9PSEU</name>
<dbReference type="Proteomes" id="UP000319769">
    <property type="component" value="Unassembled WGS sequence"/>
</dbReference>
<gene>
    <name evidence="2" type="primary">grpE</name>
    <name evidence="2" type="ORF">FPZ12_037845</name>
</gene>
<evidence type="ECO:0000313" key="2">
    <source>
        <dbReference type="EMBL" id="KAA9151920.1"/>
    </source>
</evidence>
<dbReference type="GO" id="GO:0006457">
    <property type="term" value="P:protein folding"/>
    <property type="evidence" value="ECO:0007669"/>
    <property type="project" value="InterPro"/>
</dbReference>
<dbReference type="AlphaFoldDB" id="A0A5N0UN98"/>
<protein>
    <submittedName>
        <fullName evidence="2">Nucleotide exchange factor GrpE</fullName>
    </submittedName>
</protein>
<dbReference type="GO" id="GO:0000774">
    <property type="term" value="F:adenyl-nucleotide exchange factor activity"/>
    <property type="evidence" value="ECO:0007669"/>
    <property type="project" value="InterPro"/>
</dbReference>
<dbReference type="Gene3D" id="2.30.22.10">
    <property type="entry name" value="Head domain of nucleotide exchange factor GrpE"/>
    <property type="match status" value="1"/>
</dbReference>
<keyword evidence="3" id="KW-1185">Reference proteome</keyword>
<dbReference type="EMBL" id="VMNW02000094">
    <property type="protein sequence ID" value="KAA9151920.1"/>
    <property type="molecule type" value="Genomic_DNA"/>
</dbReference>
<evidence type="ECO:0000313" key="3">
    <source>
        <dbReference type="Proteomes" id="UP000319769"/>
    </source>
</evidence>
<comment type="caution">
    <text evidence="2">The sequence shown here is derived from an EMBL/GenBank/DDBJ whole genome shotgun (WGS) entry which is preliminary data.</text>
</comment>